<comment type="caution">
    <text evidence="1">The sequence shown here is derived from an EMBL/GenBank/DDBJ whole genome shotgun (WGS) entry which is preliminary data.</text>
</comment>
<name>A0A8J5VZB2_ZIZPA</name>
<reference evidence="1" key="1">
    <citation type="journal article" date="2021" name="bioRxiv">
        <title>Whole Genome Assembly and Annotation of Northern Wild Rice, Zizania palustris L., Supports a Whole Genome Duplication in the Zizania Genus.</title>
        <authorList>
            <person name="Haas M."/>
            <person name="Kono T."/>
            <person name="Macchietto M."/>
            <person name="Millas R."/>
            <person name="McGilp L."/>
            <person name="Shao M."/>
            <person name="Duquette J."/>
            <person name="Hirsch C.N."/>
            <person name="Kimball J."/>
        </authorList>
    </citation>
    <scope>NUCLEOTIDE SEQUENCE</scope>
    <source>
        <tissue evidence="1">Fresh leaf tissue</tissue>
    </source>
</reference>
<sequence>MYLLKPLEDLMSRRWVGLDRKKRGLLGEIMSIEVKANTASKLGLISSWWKRKALRASDQK</sequence>
<organism evidence="1 2">
    <name type="scientific">Zizania palustris</name>
    <name type="common">Northern wild rice</name>
    <dbReference type="NCBI Taxonomy" id="103762"/>
    <lineage>
        <taxon>Eukaryota</taxon>
        <taxon>Viridiplantae</taxon>
        <taxon>Streptophyta</taxon>
        <taxon>Embryophyta</taxon>
        <taxon>Tracheophyta</taxon>
        <taxon>Spermatophyta</taxon>
        <taxon>Magnoliopsida</taxon>
        <taxon>Liliopsida</taxon>
        <taxon>Poales</taxon>
        <taxon>Poaceae</taxon>
        <taxon>BOP clade</taxon>
        <taxon>Oryzoideae</taxon>
        <taxon>Oryzeae</taxon>
        <taxon>Zizaniinae</taxon>
        <taxon>Zizania</taxon>
    </lineage>
</organism>
<dbReference type="AlphaFoldDB" id="A0A8J5VZB2"/>
<dbReference type="EMBL" id="JAAALK010000285">
    <property type="protein sequence ID" value="KAG8065013.1"/>
    <property type="molecule type" value="Genomic_DNA"/>
</dbReference>
<protein>
    <submittedName>
        <fullName evidence="1">Uncharacterized protein</fullName>
    </submittedName>
</protein>
<reference evidence="1" key="2">
    <citation type="submission" date="2021-02" db="EMBL/GenBank/DDBJ databases">
        <authorList>
            <person name="Kimball J.A."/>
            <person name="Haas M.W."/>
            <person name="Macchietto M."/>
            <person name="Kono T."/>
            <person name="Duquette J."/>
            <person name="Shao M."/>
        </authorList>
    </citation>
    <scope>NUCLEOTIDE SEQUENCE</scope>
    <source>
        <tissue evidence="1">Fresh leaf tissue</tissue>
    </source>
</reference>
<evidence type="ECO:0000313" key="2">
    <source>
        <dbReference type="Proteomes" id="UP000729402"/>
    </source>
</evidence>
<dbReference type="Proteomes" id="UP000729402">
    <property type="component" value="Unassembled WGS sequence"/>
</dbReference>
<gene>
    <name evidence="1" type="ORF">GUJ93_ZPchr0004g40451</name>
</gene>
<evidence type="ECO:0000313" key="1">
    <source>
        <dbReference type="EMBL" id="KAG8065013.1"/>
    </source>
</evidence>
<keyword evidence="2" id="KW-1185">Reference proteome</keyword>
<accession>A0A8J5VZB2</accession>
<proteinExistence type="predicted"/>